<evidence type="ECO:0000256" key="17">
    <source>
        <dbReference type="ARBA" id="ARBA00023157"/>
    </source>
</evidence>
<dbReference type="InterPro" id="IPR014349">
    <property type="entry name" value="Rieske_Fe-S_prot"/>
</dbReference>
<evidence type="ECO:0000256" key="14">
    <source>
        <dbReference type="ARBA" id="ARBA00023004"/>
    </source>
</evidence>
<evidence type="ECO:0000256" key="10">
    <source>
        <dbReference type="ARBA" id="ARBA00022723"/>
    </source>
</evidence>
<dbReference type="InterPro" id="IPR036922">
    <property type="entry name" value="Rieske_2Fe-2S_sf"/>
</dbReference>
<feature type="domain" description="Rieske" evidence="21">
    <location>
        <begin position="104"/>
        <end position="203"/>
    </location>
</feature>
<comment type="catalytic activity">
    <reaction evidence="18 19">
        <text>a quinol + 2 Fe(III)-[cytochrome c](out) = a quinone + 2 Fe(II)-[cytochrome c](out) + 2 H(+)(out)</text>
        <dbReference type="Rhea" id="RHEA:11484"/>
        <dbReference type="Rhea" id="RHEA-COMP:10350"/>
        <dbReference type="Rhea" id="RHEA-COMP:14399"/>
        <dbReference type="ChEBI" id="CHEBI:15378"/>
        <dbReference type="ChEBI" id="CHEBI:24646"/>
        <dbReference type="ChEBI" id="CHEBI:29033"/>
        <dbReference type="ChEBI" id="CHEBI:29034"/>
        <dbReference type="ChEBI" id="CHEBI:132124"/>
        <dbReference type="EC" id="7.1.1.8"/>
    </reaction>
</comment>
<feature type="transmembrane region" description="Helical" evidence="19">
    <location>
        <begin position="24"/>
        <end position="46"/>
    </location>
</feature>
<evidence type="ECO:0000256" key="5">
    <source>
        <dbReference type="ARBA" id="ARBA00019816"/>
    </source>
</evidence>
<evidence type="ECO:0000256" key="4">
    <source>
        <dbReference type="ARBA" id="ARBA00012951"/>
    </source>
</evidence>
<dbReference type="AlphaFoldDB" id="A0A395JSK5"/>
<proteinExistence type="predicted"/>
<keyword evidence="7" id="KW-1003">Cell membrane</keyword>
<evidence type="ECO:0000256" key="12">
    <source>
        <dbReference type="ARBA" id="ARBA00022982"/>
    </source>
</evidence>
<keyword evidence="9" id="KW-0001">2Fe-2S</keyword>
<comment type="cofactor">
    <cofactor evidence="19">
        <name>[2Fe-2S] cluster</name>
        <dbReference type="ChEBI" id="CHEBI:190135"/>
    </cofactor>
    <text evidence="19">Binds 1 [2Fe-2S] cluster per subunit.</text>
</comment>
<evidence type="ECO:0000313" key="22">
    <source>
        <dbReference type="EMBL" id="RBP53332.1"/>
    </source>
</evidence>
<evidence type="ECO:0000256" key="3">
    <source>
        <dbReference type="ARBA" id="ARBA00011649"/>
    </source>
</evidence>
<reference evidence="22 23" key="1">
    <citation type="submission" date="2018-06" db="EMBL/GenBank/DDBJ databases">
        <title>Genomic Encyclopedia of Type Strains, Phase IV (KMG-IV): sequencing the most valuable type-strain genomes for metagenomic binning, comparative biology and taxonomic classification.</title>
        <authorList>
            <person name="Goeker M."/>
        </authorList>
    </citation>
    <scope>NUCLEOTIDE SEQUENCE [LARGE SCALE GENOMIC DNA]</scope>
    <source>
        <strain evidence="22 23">DSM 24032</strain>
    </source>
</reference>
<dbReference type="InterPro" id="IPR006317">
    <property type="entry name" value="Ubiquinol_cyt_c_Rdtase_Fe-S-su"/>
</dbReference>
<dbReference type="GO" id="GO:0008121">
    <property type="term" value="F:quinol-cytochrome-c reductase activity"/>
    <property type="evidence" value="ECO:0007669"/>
    <property type="project" value="UniProtKB-EC"/>
</dbReference>
<keyword evidence="23" id="KW-1185">Reference proteome</keyword>
<evidence type="ECO:0000256" key="13">
    <source>
        <dbReference type="ARBA" id="ARBA00022989"/>
    </source>
</evidence>
<evidence type="ECO:0000259" key="21">
    <source>
        <dbReference type="PROSITE" id="PS51296"/>
    </source>
</evidence>
<keyword evidence="10" id="KW-0479">Metal-binding</keyword>
<dbReference type="InParanoid" id="A0A395JSK5"/>
<comment type="caution">
    <text evidence="22">The sequence shown here is derived from an EMBL/GenBank/DDBJ whole genome shotgun (WGS) entry which is preliminary data.</text>
</comment>
<evidence type="ECO:0000256" key="9">
    <source>
        <dbReference type="ARBA" id="ARBA00022714"/>
    </source>
</evidence>
<keyword evidence="16 19" id="KW-0472">Membrane</keyword>
<dbReference type="GO" id="GO:0005886">
    <property type="term" value="C:plasma membrane"/>
    <property type="evidence" value="ECO:0007669"/>
    <property type="project" value="UniProtKB-SubCell"/>
</dbReference>
<dbReference type="CDD" id="cd03470">
    <property type="entry name" value="Rieske_cytochrome_bc1"/>
    <property type="match status" value="1"/>
</dbReference>
<dbReference type="NCBIfam" id="TIGR01416">
    <property type="entry name" value="Rieske_proteo"/>
    <property type="match status" value="1"/>
</dbReference>
<keyword evidence="17" id="KW-1015">Disulfide bond</keyword>
<accession>A0A395JSK5</accession>
<evidence type="ECO:0000256" key="20">
    <source>
        <dbReference type="RuleBase" id="RU004497"/>
    </source>
</evidence>
<gene>
    <name evidence="22" type="ORF">DFR28_101718</name>
</gene>
<evidence type="ECO:0000256" key="18">
    <source>
        <dbReference type="ARBA" id="ARBA00029351"/>
    </source>
</evidence>
<dbReference type="PRINTS" id="PR00162">
    <property type="entry name" value="RIESKE"/>
</dbReference>
<dbReference type="PANTHER" id="PTHR10134">
    <property type="entry name" value="CYTOCHROME B-C1 COMPLEX SUBUNIT RIESKE, MITOCHONDRIAL"/>
    <property type="match status" value="1"/>
</dbReference>
<dbReference type="Gene3D" id="2.102.10.10">
    <property type="entry name" value="Rieske [2Fe-2S] iron-sulphur domain"/>
    <property type="match status" value="1"/>
</dbReference>
<evidence type="ECO:0000256" key="16">
    <source>
        <dbReference type="ARBA" id="ARBA00023136"/>
    </source>
</evidence>
<comment type="function">
    <text evidence="1">Component of the ubiquinol-cytochrome c reductase complex (complex III or cytochrome b-c1 complex), which is a respiratory chain that generates an electrochemical potential coupled to ATP synthesis.</text>
</comment>
<protein>
    <recommendedName>
        <fullName evidence="5 19">Ubiquinol-cytochrome c reductase iron-sulfur subunit</fullName>
        <ecNumber evidence="4 19">7.1.1.8</ecNumber>
    </recommendedName>
</protein>
<evidence type="ECO:0000256" key="15">
    <source>
        <dbReference type="ARBA" id="ARBA00023014"/>
    </source>
</evidence>
<keyword evidence="12 19" id="KW-0249">Electron transport</keyword>
<dbReference type="Proteomes" id="UP000253083">
    <property type="component" value="Unassembled WGS sequence"/>
</dbReference>
<evidence type="ECO:0000256" key="6">
    <source>
        <dbReference type="ARBA" id="ARBA00022448"/>
    </source>
</evidence>
<keyword evidence="14" id="KW-0408">Iron</keyword>
<evidence type="ECO:0000256" key="2">
    <source>
        <dbReference type="ARBA" id="ARBA00004162"/>
    </source>
</evidence>
<dbReference type="Gene3D" id="1.20.5.510">
    <property type="entry name" value="Single helix bin"/>
    <property type="match status" value="1"/>
</dbReference>
<evidence type="ECO:0000256" key="7">
    <source>
        <dbReference type="ARBA" id="ARBA00022475"/>
    </source>
</evidence>
<dbReference type="RefSeq" id="WP_245941728.1">
    <property type="nucleotide sequence ID" value="NZ_QNRT01000001.1"/>
</dbReference>
<dbReference type="PROSITE" id="PS51296">
    <property type="entry name" value="RIESKE"/>
    <property type="match status" value="1"/>
</dbReference>
<dbReference type="Pfam" id="PF10399">
    <property type="entry name" value="UCR_Fe-S_N"/>
    <property type="match status" value="1"/>
</dbReference>
<dbReference type="InterPro" id="IPR005805">
    <property type="entry name" value="Rieske_Fe-S_prot_C"/>
</dbReference>
<evidence type="ECO:0000256" key="8">
    <source>
        <dbReference type="ARBA" id="ARBA00022692"/>
    </source>
</evidence>
<organism evidence="22 23">
    <name type="scientific">Arenicella xantha</name>
    <dbReference type="NCBI Taxonomy" id="644221"/>
    <lineage>
        <taxon>Bacteria</taxon>
        <taxon>Pseudomonadati</taxon>
        <taxon>Pseudomonadota</taxon>
        <taxon>Gammaproteobacteria</taxon>
        <taxon>Arenicellales</taxon>
        <taxon>Arenicellaceae</taxon>
        <taxon>Arenicella</taxon>
    </lineage>
</organism>
<keyword evidence="13 19" id="KW-1133">Transmembrane helix</keyword>
<dbReference type="SUPFAM" id="SSF50022">
    <property type="entry name" value="ISP domain"/>
    <property type="match status" value="1"/>
</dbReference>
<keyword evidence="15" id="KW-0411">Iron-sulfur</keyword>
<evidence type="ECO:0000256" key="11">
    <source>
        <dbReference type="ARBA" id="ARBA00022967"/>
    </source>
</evidence>
<comment type="subunit">
    <text evidence="3 20">The main subunits of complex b-c1 are: cytochrome b, cytochrome c1 and the Rieske protein.</text>
</comment>
<evidence type="ECO:0000313" key="23">
    <source>
        <dbReference type="Proteomes" id="UP000253083"/>
    </source>
</evidence>
<comment type="miscellaneous">
    <text evidence="19">The Rieske protein is a high potential 2Fe-2S protein.</text>
</comment>
<keyword evidence="8 19" id="KW-0812">Transmembrane</keyword>
<keyword evidence="6 19" id="KW-0813">Transport</keyword>
<dbReference type="InterPro" id="IPR017941">
    <property type="entry name" value="Rieske_2Fe-2S"/>
</dbReference>
<evidence type="ECO:0000256" key="1">
    <source>
        <dbReference type="ARBA" id="ARBA00002444"/>
    </source>
</evidence>
<dbReference type="Pfam" id="PF00355">
    <property type="entry name" value="Rieske"/>
    <property type="match status" value="1"/>
</dbReference>
<dbReference type="EC" id="7.1.1.8" evidence="4 19"/>
<name>A0A395JSK5_9GAMM</name>
<dbReference type="GO" id="GO:0051537">
    <property type="term" value="F:2 iron, 2 sulfur cluster binding"/>
    <property type="evidence" value="ECO:0007669"/>
    <property type="project" value="UniProtKB-KW"/>
</dbReference>
<comment type="subcellular location">
    <subcellularLocation>
        <location evidence="2">Cell membrane</location>
        <topology evidence="2">Single-pass membrane protein</topology>
    </subcellularLocation>
</comment>
<dbReference type="InterPro" id="IPR019470">
    <property type="entry name" value="Ubiq_cytC_Rdtase_Fe-S_su_TAT"/>
</dbReference>
<dbReference type="EMBL" id="QNRT01000001">
    <property type="protein sequence ID" value="RBP53332.1"/>
    <property type="molecule type" value="Genomic_DNA"/>
</dbReference>
<dbReference type="GO" id="GO:0046872">
    <property type="term" value="F:metal ion binding"/>
    <property type="evidence" value="ECO:0007669"/>
    <property type="project" value="UniProtKB-KW"/>
</dbReference>
<sequence length="211" mass="22404">MADNQVSSANVDDMSVEDRKRRRFLTGITAGFGAIGGAFAITPFVLSMSPSERAKNAGAPVHFDLAKIQPGQMVKVEWRGKPVVLLKRSDEMMIGLDKITEHLADPNSLSSAQPGYAQNSARSDTANPELLVMEAVCTHLGCSPVEKLAIGPDPQMGPDSQGGFFCPCHGSKFDLAGRVYKNVPATTNMAVPPYIINGTVITIGEDGGRTA</sequence>
<keyword evidence="11" id="KW-1278">Translocase</keyword>
<evidence type="ECO:0000256" key="19">
    <source>
        <dbReference type="RuleBase" id="RU004494"/>
    </source>
</evidence>